<feature type="transmembrane region" description="Helical" evidence="1">
    <location>
        <begin position="147"/>
        <end position="168"/>
    </location>
</feature>
<dbReference type="Proteomes" id="UP000307440">
    <property type="component" value="Unassembled WGS sequence"/>
</dbReference>
<keyword evidence="1" id="KW-1133">Transmembrane helix</keyword>
<accession>A0A5C3KCG5</accession>
<protein>
    <submittedName>
        <fullName evidence="2">Uncharacterized protein</fullName>
    </submittedName>
</protein>
<evidence type="ECO:0000313" key="2">
    <source>
        <dbReference type="EMBL" id="TFK17769.1"/>
    </source>
</evidence>
<reference evidence="2 3" key="1">
    <citation type="journal article" date="2019" name="Nat. Ecol. Evol.">
        <title>Megaphylogeny resolves global patterns of mushroom evolution.</title>
        <authorList>
            <person name="Varga T."/>
            <person name="Krizsan K."/>
            <person name="Foldi C."/>
            <person name="Dima B."/>
            <person name="Sanchez-Garcia M."/>
            <person name="Sanchez-Ramirez S."/>
            <person name="Szollosi G.J."/>
            <person name="Szarkandi J.G."/>
            <person name="Papp V."/>
            <person name="Albert L."/>
            <person name="Andreopoulos W."/>
            <person name="Angelini C."/>
            <person name="Antonin V."/>
            <person name="Barry K.W."/>
            <person name="Bougher N.L."/>
            <person name="Buchanan P."/>
            <person name="Buyck B."/>
            <person name="Bense V."/>
            <person name="Catcheside P."/>
            <person name="Chovatia M."/>
            <person name="Cooper J."/>
            <person name="Damon W."/>
            <person name="Desjardin D."/>
            <person name="Finy P."/>
            <person name="Geml J."/>
            <person name="Haridas S."/>
            <person name="Hughes K."/>
            <person name="Justo A."/>
            <person name="Karasinski D."/>
            <person name="Kautmanova I."/>
            <person name="Kiss B."/>
            <person name="Kocsube S."/>
            <person name="Kotiranta H."/>
            <person name="LaButti K.M."/>
            <person name="Lechner B.E."/>
            <person name="Liimatainen K."/>
            <person name="Lipzen A."/>
            <person name="Lukacs Z."/>
            <person name="Mihaltcheva S."/>
            <person name="Morgado L.N."/>
            <person name="Niskanen T."/>
            <person name="Noordeloos M.E."/>
            <person name="Ohm R.A."/>
            <person name="Ortiz-Santana B."/>
            <person name="Ovrebo C."/>
            <person name="Racz N."/>
            <person name="Riley R."/>
            <person name="Savchenko A."/>
            <person name="Shiryaev A."/>
            <person name="Soop K."/>
            <person name="Spirin V."/>
            <person name="Szebenyi C."/>
            <person name="Tomsovsky M."/>
            <person name="Tulloss R.E."/>
            <person name="Uehling J."/>
            <person name="Grigoriev I.V."/>
            <person name="Vagvolgyi C."/>
            <person name="Papp T."/>
            <person name="Martin F.M."/>
            <person name="Miettinen O."/>
            <person name="Hibbett D.S."/>
            <person name="Nagy L.G."/>
        </authorList>
    </citation>
    <scope>NUCLEOTIDE SEQUENCE [LARGE SCALE GENOMIC DNA]</scope>
    <source>
        <strain evidence="2 3">CBS 121175</strain>
    </source>
</reference>
<gene>
    <name evidence="2" type="ORF">FA15DRAFT_308152</name>
</gene>
<dbReference type="AlphaFoldDB" id="A0A5C3KCG5"/>
<organism evidence="2 3">
    <name type="scientific">Coprinopsis marcescibilis</name>
    <name type="common">Agaric fungus</name>
    <name type="synonym">Psathyrella marcescibilis</name>
    <dbReference type="NCBI Taxonomy" id="230819"/>
    <lineage>
        <taxon>Eukaryota</taxon>
        <taxon>Fungi</taxon>
        <taxon>Dikarya</taxon>
        <taxon>Basidiomycota</taxon>
        <taxon>Agaricomycotina</taxon>
        <taxon>Agaricomycetes</taxon>
        <taxon>Agaricomycetidae</taxon>
        <taxon>Agaricales</taxon>
        <taxon>Agaricineae</taxon>
        <taxon>Psathyrellaceae</taxon>
        <taxon>Coprinopsis</taxon>
    </lineage>
</organism>
<keyword evidence="1" id="KW-0472">Membrane</keyword>
<keyword evidence="3" id="KW-1185">Reference proteome</keyword>
<sequence length="206" mass="23019">MAWRRRCRGRQSLRRLFDAPGLPSPGSVQAGLALQLQLVAWCSLEPQKEQMWLLVVPWVHLSDFPLTFQLIQISASVVGWTSARPARLAQTGWGCFSPLPPWVWMLWPLLPHRTQMKWAGSPEDDAEVGPDADGALSRKDWPPRPLLLPRLALPPFTLSNCLLISSIFLSLSLIFSSASFLASLISAMAAVVDSCKRLQRSHCRLK</sequence>
<feature type="transmembrane region" description="Helical" evidence="1">
    <location>
        <begin position="174"/>
        <end position="192"/>
    </location>
</feature>
<proteinExistence type="predicted"/>
<evidence type="ECO:0000313" key="3">
    <source>
        <dbReference type="Proteomes" id="UP000307440"/>
    </source>
</evidence>
<evidence type="ECO:0000256" key="1">
    <source>
        <dbReference type="SAM" id="Phobius"/>
    </source>
</evidence>
<keyword evidence="1" id="KW-0812">Transmembrane</keyword>
<name>A0A5C3KCG5_COPMA</name>
<dbReference type="EMBL" id="ML210465">
    <property type="protein sequence ID" value="TFK17769.1"/>
    <property type="molecule type" value="Genomic_DNA"/>
</dbReference>